<sequence length="120" mass="13631">VCDAMYGSTNELFGTSYTSRIEDEKYQFAGKTGTSQVKRITEAEREADLEISEIPYEERDHALYVAFGPYKNPRYSVSILIEHGGTGSSTAAPIAKQIFKKVINRHQEREDIRKKRGQII</sequence>
<dbReference type="GO" id="GO:0071972">
    <property type="term" value="F:peptidoglycan L,D-transpeptidase activity"/>
    <property type="evidence" value="ECO:0007669"/>
    <property type="project" value="TreeGrafter"/>
</dbReference>
<dbReference type="PANTHER" id="PTHR30627:SF2">
    <property type="entry name" value="PEPTIDOGLYCAN D,D-TRANSPEPTIDASE MRDA"/>
    <property type="match status" value="1"/>
</dbReference>
<feature type="non-terminal residue" evidence="2">
    <location>
        <position position="1"/>
    </location>
</feature>
<feature type="domain" description="Penicillin-binding protein transpeptidase" evidence="1">
    <location>
        <begin position="4"/>
        <end position="100"/>
    </location>
</feature>
<dbReference type="GO" id="GO:0005886">
    <property type="term" value="C:plasma membrane"/>
    <property type="evidence" value="ECO:0007669"/>
    <property type="project" value="TreeGrafter"/>
</dbReference>
<organism evidence="2">
    <name type="scientific">marine metagenome</name>
    <dbReference type="NCBI Taxonomy" id="408172"/>
    <lineage>
        <taxon>unclassified sequences</taxon>
        <taxon>metagenomes</taxon>
        <taxon>ecological metagenomes</taxon>
    </lineage>
</organism>
<dbReference type="Gene3D" id="3.40.710.10">
    <property type="entry name" value="DD-peptidase/beta-lactamase superfamily"/>
    <property type="match status" value="1"/>
</dbReference>
<evidence type="ECO:0000259" key="1">
    <source>
        <dbReference type="Pfam" id="PF00905"/>
    </source>
</evidence>
<name>A0A382UPG5_9ZZZZ</name>
<reference evidence="2" key="1">
    <citation type="submission" date="2018-05" db="EMBL/GenBank/DDBJ databases">
        <authorList>
            <person name="Lanie J.A."/>
            <person name="Ng W.-L."/>
            <person name="Kazmierczak K.M."/>
            <person name="Andrzejewski T.M."/>
            <person name="Davidsen T.M."/>
            <person name="Wayne K.J."/>
            <person name="Tettelin H."/>
            <person name="Glass J.I."/>
            <person name="Rusch D."/>
            <person name="Podicherti R."/>
            <person name="Tsui H.-C.T."/>
            <person name="Winkler M.E."/>
        </authorList>
    </citation>
    <scope>NUCLEOTIDE SEQUENCE</scope>
</reference>
<dbReference type="Pfam" id="PF00905">
    <property type="entry name" value="Transpeptidase"/>
    <property type="match status" value="1"/>
</dbReference>
<dbReference type="EMBL" id="UINC01145809">
    <property type="protein sequence ID" value="SVD36163.1"/>
    <property type="molecule type" value="Genomic_DNA"/>
</dbReference>
<dbReference type="InterPro" id="IPR050515">
    <property type="entry name" value="Beta-lactam/transpept"/>
</dbReference>
<dbReference type="InterPro" id="IPR012338">
    <property type="entry name" value="Beta-lactam/transpept-like"/>
</dbReference>
<dbReference type="InterPro" id="IPR001460">
    <property type="entry name" value="PCN-bd_Tpept"/>
</dbReference>
<dbReference type="AlphaFoldDB" id="A0A382UPG5"/>
<dbReference type="GO" id="GO:0071555">
    <property type="term" value="P:cell wall organization"/>
    <property type="evidence" value="ECO:0007669"/>
    <property type="project" value="TreeGrafter"/>
</dbReference>
<protein>
    <recommendedName>
        <fullName evidence="1">Penicillin-binding protein transpeptidase domain-containing protein</fullName>
    </recommendedName>
</protein>
<dbReference type="SUPFAM" id="SSF56601">
    <property type="entry name" value="beta-lactamase/transpeptidase-like"/>
    <property type="match status" value="1"/>
</dbReference>
<dbReference type="PANTHER" id="PTHR30627">
    <property type="entry name" value="PEPTIDOGLYCAN D,D-TRANSPEPTIDASE"/>
    <property type="match status" value="1"/>
</dbReference>
<proteinExistence type="predicted"/>
<evidence type="ECO:0000313" key="2">
    <source>
        <dbReference type="EMBL" id="SVD36163.1"/>
    </source>
</evidence>
<accession>A0A382UPG5</accession>
<dbReference type="GO" id="GO:0008658">
    <property type="term" value="F:penicillin binding"/>
    <property type="evidence" value="ECO:0007669"/>
    <property type="project" value="InterPro"/>
</dbReference>
<gene>
    <name evidence="2" type="ORF">METZ01_LOCUS389017</name>
</gene>